<feature type="transmembrane region" description="Helical" evidence="5">
    <location>
        <begin position="305"/>
        <end position="327"/>
    </location>
</feature>
<feature type="transmembrane region" description="Helical" evidence="5">
    <location>
        <begin position="248"/>
        <end position="269"/>
    </location>
</feature>
<evidence type="ECO:0000256" key="5">
    <source>
        <dbReference type="SAM" id="Phobius"/>
    </source>
</evidence>
<feature type="transmembrane region" description="Helical" evidence="5">
    <location>
        <begin position="78"/>
        <end position="98"/>
    </location>
</feature>
<comment type="caution">
    <text evidence="6">The sequence shown here is derived from an EMBL/GenBank/DDBJ whole genome shotgun (WGS) entry which is preliminary data.</text>
</comment>
<keyword evidence="3 5" id="KW-1133">Transmembrane helix</keyword>
<feature type="transmembrane region" description="Helical" evidence="5">
    <location>
        <begin position="211"/>
        <end position="228"/>
    </location>
</feature>
<dbReference type="Pfam" id="PF07690">
    <property type="entry name" value="MFS_1"/>
    <property type="match status" value="1"/>
</dbReference>
<dbReference type="InterPro" id="IPR036259">
    <property type="entry name" value="MFS_trans_sf"/>
</dbReference>
<sequence>MRRMQARTPLQRARTATLIAFATNGAMPATLLARYAEVKDLLGLDTAAFGLLVVGSVLGAVGSLHLPGAILRRIGSRWTASAGTAWAAAALVLAATGVAWGNPWVFLAGIVLGGFADAVVDVAQNAHGLRVQEAYGRSLLSSMHAGWSIGAAIGGLAGTAAASAGVPLPVHLGAWGLLCTVVMAWSCRAFLPDARGGAGGEQGHGRLGWRAAWLLAPLALVALAGFAVEDIGNNWSAVLLATERGVPVANAGIGLSVLLGAQFAGRLLGDRFIDRVGNRPALVTSLGLVAVGLLISAWAPGPVPTLAGLALAGLGCAITVPLAFAGADAVRGLRPHDGVTWIGWVMRAASIGLSPAIGAVAMVASLPLALSLVSLLAILALAVQARAPR</sequence>
<keyword evidence="2 5" id="KW-0812">Transmembrane</keyword>
<feature type="transmembrane region" description="Helical" evidence="5">
    <location>
        <begin position="363"/>
        <end position="383"/>
    </location>
</feature>
<feature type="transmembrane region" description="Helical" evidence="5">
    <location>
        <begin position="144"/>
        <end position="166"/>
    </location>
</feature>
<dbReference type="EMBL" id="BAAANL010000009">
    <property type="protein sequence ID" value="GAA1874478.1"/>
    <property type="molecule type" value="Genomic_DNA"/>
</dbReference>
<gene>
    <name evidence="6" type="ORF">GCM10009751_37600</name>
</gene>
<feature type="transmembrane region" description="Helical" evidence="5">
    <location>
        <begin position="104"/>
        <end position="123"/>
    </location>
</feature>
<comment type="subcellular location">
    <subcellularLocation>
        <location evidence="1">Membrane</location>
        <topology evidence="1">Multi-pass membrane protein</topology>
    </subcellularLocation>
</comment>
<dbReference type="Proteomes" id="UP001501094">
    <property type="component" value="Unassembled WGS sequence"/>
</dbReference>
<name>A0ABN2NNM7_9MICO</name>
<reference evidence="6 7" key="1">
    <citation type="journal article" date="2019" name="Int. J. Syst. Evol. Microbiol.">
        <title>The Global Catalogue of Microorganisms (GCM) 10K type strain sequencing project: providing services to taxonomists for standard genome sequencing and annotation.</title>
        <authorList>
            <consortium name="The Broad Institute Genomics Platform"/>
            <consortium name="The Broad Institute Genome Sequencing Center for Infectious Disease"/>
            <person name="Wu L."/>
            <person name="Ma J."/>
        </authorList>
    </citation>
    <scope>NUCLEOTIDE SEQUENCE [LARGE SCALE GENOMIC DNA]</scope>
    <source>
        <strain evidence="6 7">JCM 14326</strain>
    </source>
</reference>
<organism evidence="6 7">
    <name type="scientific">Myceligenerans crystallogenes</name>
    <dbReference type="NCBI Taxonomy" id="316335"/>
    <lineage>
        <taxon>Bacteria</taxon>
        <taxon>Bacillati</taxon>
        <taxon>Actinomycetota</taxon>
        <taxon>Actinomycetes</taxon>
        <taxon>Micrococcales</taxon>
        <taxon>Promicromonosporaceae</taxon>
        <taxon>Myceligenerans</taxon>
    </lineage>
</organism>
<proteinExistence type="predicted"/>
<dbReference type="SUPFAM" id="SSF103473">
    <property type="entry name" value="MFS general substrate transporter"/>
    <property type="match status" value="1"/>
</dbReference>
<keyword evidence="7" id="KW-1185">Reference proteome</keyword>
<dbReference type="PANTHER" id="PTHR23514:SF13">
    <property type="entry name" value="INNER MEMBRANE PROTEIN YBJJ"/>
    <property type="match status" value="1"/>
</dbReference>
<dbReference type="PANTHER" id="PTHR23514">
    <property type="entry name" value="BYPASS OF STOP CODON PROTEIN 6"/>
    <property type="match status" value="1"/>
</dbReference>
<keyword evidence="4 5" id="KW-0472">Membrane</keyword>
<accession>A0ABN2NNM7</accession>
<dbReference type="InterPro" id="IPR051788">
    <property type="entry name" value="MFS_Transporter"/>
</dbReference>
<evidence type="ECO:0000313" key="7">
    <source>
        <dbReference type="Proteomes" id="UP001501094"/>
    </source>
</evidence>
<feature type="transmembrane region" description="Helical" evidence="5">
    <location>
        <begin position="339"/>
        <end position="357"/>
    </location>
</feature>
<feature type="transmembrane region" description="Helical" evidence="5">
    <location>
        <begin position="281"/>
        <end position="299"/>
    </location>
</feature>
<dbReference type="Gene3D" id="1.20.1250.20">
    <property type="entry name" value="MFS general substrate transporter like domains"/>
    <property type="match status" value="2"/>
</dbReference>
<feature type="transmembrane region" description="Helical" evidence="5">
    <location>
        <begin position="47"/>
        <end position="66"/>
    </location>
</feature>
<feature type="transmembrane region" description="Helical" evidence="5">
    <location>
        <begin position="172"/>
        <end position="191"/>
    </location>
</feature>
<evidence type="ECO:0000256" key="3">
    <source>
        <dbReference type="ARBA" id="ARBA00022989"/>
    </source>
</evidence>
<protein>
    <submittedName>
        <fullName evidence="6">MFS transporter</fullName>
    </submittedName>
</protein>
<evidence type="ECO:0000256" key="2">
    <source>
        <dbReference type="ARBA" id="ARBA00022692"/>
    </source>
</evidence>
<dbReference type="InterPro" id="IPR011701">
    <property type="entry name" value="MFS"/>
</dbReference>
<evidence type="ECO:0000256" key="4">
    <source>
        <dbReference type="ARBA" id="ARBA00023136"/>
    </source>
</evidence>
<evidence type="ECO:0000256" key="1">
    <source>
        <dbReference type="ARBA" id="ARBA00004141"/>
    </source>
</evidence>
<evidence type="ECO:0000313" key="6">
    <source>
        <dbReference type="EMBL" id="GAA1874478.1"/>
    </source>
</evidence>